<dbReference type="CDD" id="cd00144">
    <property type="entry name" value="MPP_PPP_family"/>
    <property type="match status" value="1"/>
</dbReference>
<organism evidence="2 3">
    <name type="scientific">Pelagimonas varians</name>
    <dbReference type="NCBI Taxonomy" id="696760"/>
    <lineage>
        <taxon>Bacteria</taxon>
        <taxon>Pseudomonadati</taxon>
        <taxon>Pseudomonadota</taxon>
        <taxon>Alphaproteobacteria</taxon>
        <taxon>Rhodobacterales</taxon>
        <taxon>Roseobacteraceae</taxon>
        <taxon>Pelagimonas</taxon>
    </lineage>
</organism>
<dbReference type="InterPro" id="IPR029052">
    <property type="entry name" value="Metallo-depent_PP-like"/>
</dbReference>
<dbReference type="OrthoDB" id="9807890at2"/>
<feature type="domain" description="Calcineurin-like phosphoesterase" evidence="1">
    <location>
        <begin position="23"/>
        <end position="213"/>
    </location>
</feature>
<dbReference type="GO" id="GO:0110154">
    <property type="term" value="P:RNA decapping"/>
    <property type="evidence" value="ECO:0007669"/>
    <property type="project" value="TreeGrafter"/>
</dbReference>
<sequence>MKFFKKRQPKPSGFIGALAPDVPFYAIGDIHGSDLLLERLIQKLANLAHPEARLVCVGDFVDRGEQSAQVLHRLFEMQNNAGDLMVCLMGNHEHMMLKFLDEPVSHGARWLRYGGLQTLASFQVAGLPGSSATEMEWIALRDRFREALGPELENWVRNLPSHWRTGNVSVVHAGADPSMPIAGQDRSTLLWGHPDFFKVPRTDGEWVVHGHTIVDVAQTKDGRISVDTGAYATGKLTAALVERSRVSLIVG</sequence>
<dbReference type="Pfam" id="PF00149">
    <property type="entry name" value="Metallophos"/>
    <property type="match status" value="1"/>
</dbReference>
<dbReference type="SUPFAM" id="SSF56300">
    <property type="entry name" value="Metallo-dependent phosphatases"/>
    <property type="match status" value="1"/>
</dbReference>
<dbReference type="GO" id="GO:0008803">
    <property type="term" value="F:bis(5'-nucleosyl)-tetraphosphatase (symmetrical) activity"/>
    <property type="evidence" value="ECO:0007669"/>
    <property type="project" value="TreeGrafter"/>
</dbReference>
<dbReference type="Gene3D" id="3.60.21.10">
    <property type="match status" value="1"/>
</dbReference>
<proteinExistence type="predicted"/>
<dbReference type="PANTHER" id="PTHR42850">
    <property type="entry name" value="METALLOPHOSPHOESTERASE"/>
    <property type="match status" value="1"/>
</dbReference>
<keyword evidence="3" id="KW-1185">Reference proteome</keyword>
<gene>
    <name evidence="2" type="ORF">PEV8663_01767</name>
</gene>
<accession>A0A238KC02</accession>
<evidence type="ECO:0000313" key="2">
    <source>
        <dbReference type="EMBL" id="SMX39576.1"/>
    </source>
</evidence>
<dbReference type="InterPro" id="IPR004843">
    <property type="entry name" value="Calcineurin-like_PHP"/>
</dbReference>
<dbReference type="EMBL" id="FXYH01000005">
    <property type="protein sequence ID" value="SMX39576.1"/>
    <property type="molecule type" value="Genomic_DNA"/>
</dbReference>
<dbReference type="RefSeq" id="WP_097804271.1">
    <property type="nucleotide sequence ID" value="NZ_FXYH01000005.1"/>
</dbReference>
<evidence type="ECO:0000313" key="3">
    <source>
        <dbReference type="Proteomes" id="UP000220836"/>
    </source>
</evidence>
<reference evidence="2 3" key="1">
    <citation type="submission" date="2017-05" db="EMBL/GenBank/DDBJ databases">
        <authorList>
            <person name="Song R."/>
            <person name="Chenine A.L."/>
            <person name="Ruprecht R.M."/>
        </authorList>
    </citation>
    <scope>NUCLEOTIDE SEQUENCE [LARGE SCALE GENOMIC DNA]</scope>
    <source>
        <strain evidence="2 3">CECT 8663</strain>
    </source>
</reference>
<name>A0A238KC02_9RHOB</name>
<dbReference type="PANTHER" id="PTHR42850:SF4">
    <property type="entry name" value="ZINC-DEPENDENT ENDOPOLYPHOSPHATASE"/>
    <property type="match status" value="1"/>
</dbReference>
<dbReference type="InterPro" id="IPR050126">
    <property type="entry name" value="Ap4A_hydrolase"/>
</dbReference>
<dbReference type="GO" id="GO:0005737">
    <property type="term" value="C:cytoplasm"/>
    <property type="evidence" value="ECO:0007669"/>
    <property type="project" value="TreeGrafter"/>
</dbReference>
<dbReference type="Proteomes" id="UP000220836">
    <property type="component" value="Unassembled WGS sequence"/>
</dbReference>
<protein>
    <submittedName>
        <fullName evidence="2">Diadenosine tetraphosphatase</fullName>
    </submittedName>
</protein>
<dbReference type="AlphaFoldDB" id="A0A238KC02"/>
<dbReference type="GO" id="GO:0016791">
    <property type="term" value="F:phosphatase activity"/>
    <property type="evidence" value="ECO:0007669"/>
    <property type="project" value="TreeGrafter"/>
</dbReference>
<evidence type="ECO:0000259" key="1">
    <source>
        <dbReference type="Pfam" id="PF00149"/>
    </source>
</evidence>